<dbReference type="PANTHER" id="PTHR37067">
    <property type="entry name" value="PX DOMAIN-CONTAINING PROTEIN"/>
    <property type="match status" value="1"/>
</dbReference>
<dbReference type="OMA" id="EMNGEMC"/>
<dbReference type="STRING" id="1094619.G4YUE3"/>
<protein>
    <submittedName>
        <fullName evidence="1">Uncharacterized protein</fullName>
    </submittedName>
</protein>
<organism evidence="1 2">
    <name type="scientific">Phytophthora sojae (strain P6497)</name>
    <name type="common">Soybean stem and root rot agent</name>
    <name type="synonym">Phytophthora megasperma f. sp. glycines</name>
    <dbReference type="NCBI Taxonomy" id="1094619"/>
    <lineage>
        <taxon>Eukaryota</taxon>
        <taxon>Sar</taxon>
        <taxon>Stramenopiles</taxon>
        <taxon>Oomycota</taxon>
        <taxon>Peronosporomycetes</taxon>
        <taxon>Peronosporales</taxon>
        <taxon>Peronosporaceae</taxon>
        <taxon>Phytophthora</taxon>
    </lineage>
</organism>
<dbReference type="RefSeq" id="XP_009519615.1">
    <property type="nucleotide sequence ID" value="XM_009521320.1"/>
</dbReference>
<reference evidence="1 2" key="1">
    <citation type="journal article" date="2006" name="Science">
        <title>Phytophthora genome sequences uncover evolutionary origins and mechanisms of pathogenesis.</title>
        <authorList>
            <person name="Tyler B.M."/>
            <person name="Tripathy S."/>
            <person name="Zhang X."/>
            <person name="Dehal P."/>
            <person name="Jiang R.H."/>
            <person name="Aerts A."/>
            <person name="Arredondo F.D."/>
            <person name="Baxter L."/>
            <person name="Bensasson D."/>
            <person name="Beynon J.L."/>
            <person name="Chapman J."/>
            <person name="Damasceno C.M."/>
            <person name="Dorrance A.E."/>
            <person name="Dou D."/>
            <person name="Dickerman A.W."/>
            <person name="Dubchak I.L."/>
            <person name="Garbelotto M."/>
            <person name="Gijzen M."/>
            <person name="Gordon S.G."/>
            <person name="Govers F."/>
            <person name="Grunwald N.J."/>
            <person name="Huang W."/>
            <person name="Ivors K.L."/>
            <person name="Jones R.W."/>
            <person name="Kamoun S."/>
            <person name="Krampis K."/>
            <person name="Lamour K.H."/>
            <person name="Lee M.K."/>
            <person name="McDonald W.H."/>
            <person name="Medina M."/>
            <person name="Meijer H.J."/>
            <person name="Nordberg E.K."/>
            <person name="Maclean D.J."/>
            <person name="Ospina-Giraldo M.D."/>
            <person name="Morris P.F."/>
            <person name="Phuntumart V."/>
            <person name="Putnam N.H."/>
            <person name="Rash S."/>
            <person name="Rose J.K."/>
            <person name="Sakihama Y."/>
            <person name="Salamov A.A."/>
            <person name="Savidor A."/>
            <person name="Scheuring C.F."/>
            <person name="Smith B.M."/>
            <person name="Sobral B.W."/>
            <person name="Terry A."/>
            <person name="Torto-Alalibo T.A."/>
            <person name="Win J."/>
            <person name="Xu Z."/>
            <person name="Zhang H."/>
            <person name="Grigoriev I.V."/>
            <person name="Rokhsar D.S."/>
            <person name="Boore J.L."/>
        </authorList>
    </citation>
    <scope>NUCLEOTIDE SEQUENCE [LARGE SCALE GENOMIC DNA]</scope>
    <source>
        <strain evidence="1 2">P6497</strain>
    </source>
</reference>
<evidence type="ECO:0000313" key="2">
    <source>
        <dbReference type="Proteomes" id="UP000002640"/>
    </source>
</evidence>
<evidence type="ECO:0000313" key="1">
    <source>
        <dbReference type="EMBL" id="EGZ24327.1"/>
    </source>
</evidence>
<dbReference type="EMBL" id="JH159152">
    <property type="protein sequence ID" value="EGZ24327.1"/>
    <property type="molecule type" value="Genomic_DNA"/>
</dbReference>
<dbReference type="InParanoid" id="G4YUE3"/>
<keyword evidence="2" id="KW-1185">Reference proteome</keyword>
<gene>
    <name evidence="1" type="ORF">PHYSODRAFT_349905</name>
</gene>
<dbReference type="Proteomes" id="UP000002640">
    <property type="component" value="Unassembled WGS sequence"/>
</dbReference>
<dbReference type="KEGG" id="psoj:PHYSODRAFT_349905"/>
<proteinExistence type="predicted"/>
<dbReference type="GeneID" id="20649087"/>
<dbReference type="AlphaFoldDB" id="G4YUE3"/>
<dbReference type="PANTHER" id="PTHR37067:SF3">
    <property type="entry name" value="PX DOMAIN-CONTAINING PROTEIN"/>
    <property type="match status" value="1"/>
</dbReference>
<name>G4YUE3_PHYSP</name>
<accession>G4YUE3</accession>
<sequence length="779" mass="86332">MSEDKSDAVVAVAAATTIVAEAPAAPPAAGSQRKFGPKWEIKYAVAVTERDALTQLPTKAVCLLCQAFEREEIVGAKRKKTNRVRTFTEPWRPDNMKRHMEQQHPQRWEEYQNLGDGEKRAYFSSGRAAREDLMMPVASGDVAVAPMVSDPNPSVEAHAAAAQSRTYLIDRDIVEELIAGVLFQTTNNEYRNAWNVPVMFSLLEGADAGSGEIDMNESRYVARVDSLLKFNMCLKYVGMGIALNQVVPLFQKTAEETGMDKSLGGSSFTEQQLACLCRVACAVNLQTLKDSLRAVWAFAIAIEKGKNAGSPYLDVHVRFERNGQLHDFHLVSVPVREDSSQIIAHQCDAIIKCFDVVAPGWRTQLIGVSTSEPLAKMPSSARALMGSLSRECVAPFYSEWEVVQQLERTIQETFDGLCNERFVAALTVLTGHFRRQRALIREMNGEMCPKFEEGRWRSIAKVLKWFAEHRARLTKFVQDAQLPGAPGKEWWVTILAASSVVDRVNVALNSLCEPATALSFSRRECLGKLVTDVALMSGALGPLSAPQRLSMAQSNNFEVGDFALSREATFSFLKEQGSFAIEAVDELEENFSTCCQAAVETTAIFVLSLISKVHQMAPHCSQNGSLTSNSSASLPPFLPATLCKSRSQDFVVQLQIQSVRLQQHFSADQIEQIEDQHRVLRTAYRLDESVSQQISVLSKASSFREAWSDGRFGGNDCRLLRKFCGAIACAATDPIVVKSSTEFSLINWRRSPFGLSLVDFLLEAALHARQYSDLSRLRE</sequence>